<dbReference type="Pfam" id="PF17111">
    <property type="entry name" value="PigL_N"/>
    <property type="match status" value="1"/>
</dbReference>
<gene>
    <name evidence="3" type="ORF">TSTA_062460</name>
</gene>
<dbReference type="InterPro" id="IPR031348">
    <property type="entry name" value="PigL_N"/>
</dbReference>
<dbReference type="RefSeq" id="XP_002340146.1">
    <property type="nucleotide sequence ID" value="XM_002340105.1"/>
</dbReference>
<dbReference type="PhylomeDB" id="B8LXU4"/>
<evidence type="ECO:0000313" key="4">
    <source>
        <dbReference type="Proteomes" id="UP000001745"/>
    </source>
</evidence>
<dbReference type="VEuPathDB" id="FungiDB:TSTA_062460"/>
<feature type="compositionally biased region" description="Acidic residues" evidence="1">
    <location>
        <begin position="100"/>
        <end position="110"/>
    </location>
</feature>
<dbReference type="OrthoDB" id="5408390at2759"/>
<evidence type="ECO:0000313" key="3">
    <source>
        <dbReference type="EMBL" id="EED22759.1"/>
    </source>
</evidence>
<dbReference type="Proteomes" id="UP000001745">
    <property type="component" value="Unassembled WGS sequence"/>
</dbReference>
<keyword evidence="4" id="KW-1185">Reference proteome</keyword>
<proteinExistence type="predicted"/>
<accession>B8LXU4</accession>
<dbReference type="HOGENOM" id="CLU_1929004_0_0_1"/>
<feature type="compositionally biased region" description="Basic and acidic residues" evidence="1">
    <location>
        <begin position="89"/>
        <end position="99"/>
    </location>
</feature>
<organism evidence="3 4">
    <name type="scientific">Talaromyces stipitatus (strain ATCC 10500 / CBS 375.48 / QM 6759 / NRRL 1006)</name>
    <name type="common">Penicillium stipitatum</name>
    <dbReference type="NCBI Taxonomy" id="441959"/>
    <lineage>
        <taxon>Eukaryota</taxon>
        <taxon>Fungi</taxon>
        <taxon>Dikarya</taxon>
        <taxon>Ascomycota</taxon>
        <taxon>Pezizomycotina</taxon>
        <taxon>Eurotiomycetes</taxon>
        <taxon>Eurotiomycetidae</taxon>
        <taxon>Eurotiales</taxon>
        <taxon>Trichocomaceae</taxon>
        <taxon>Talaromyces</taxon>
        <taxon>Talaromyces sect. Talaromyces</taxon>
    </lineage>
</organism>
<dbReference type="AlphaFoldDB" id="B8LXU4"/>
<evidence type="ECO:0000259" key="2">
    <source>
        <dbReference type="Pfam" id="PF17111"/>
    </source>
</evidence>
<feature type="region of interest" description="Disordered" evidence="1">
    <location>
        <begin position="88"/>
        <end position="114"/>
    </location>
</feature>
<dbReference type="GeneID" id="8106675"/>
<name>B8LXU4_TALSN</name>
<dbReference type="EMBL" id="EQ962652">
    <property type="protein sequence ID" value="EED22759.1"/>
    <property type="molecule type" value="Genomic_DNA"/>
</dbReference>
<evidence type="ECO:0000256" key="1">
    <source>
        <dbReference type="SAM" id="MobiDB-lite"/>
    </source>
</evidence>
<protein>
    <recommendedName>
        <fullName evidence="2">Azaphilone pigments biosynthesis cluster protein L N-terminal domain-containing protein</fullName>
    </recommendedName>
</protein>
<sequence length="131" mass="14380">MDPFSITVGTLGITGFALSSIDHLRDLISSLADAKEVAQDIASNLEAIQRPLTALEQLTISDYAVYAEAKSDLENTRVAEAVNRCGQAQHKDALKRQEELQEEPEDEDDNGAQQTLAIKEVKEQSHLLESD</sequence>
<dbReference type="InParanoid" id="B8LXU4"/>
<feature type="domain" description="Azaphilone pigments biosynthesis cluster protein L N-terminal" evidence="2">
    <location>
        <begin position="1"/>
        <end position="63"/>
    </location>
</feature>
<reference evidence="4" key="1">
    <citation type="journal article" date="2015" name="Genome Announc.">
        <title>Genome sequence of the AIDS-associated pathogen Penicillium marneffei (ATCC18224) and its near taxonomic relative Talaromyces stipitatus (ATCC10500).</title>
        <authorList>
            <person name="Nierman W.C."/>
            <person name="Fedorova-Abrams N.D."/>
            <person name="Andrianopoulos A."/>
        </authorList>
    </citation>
    <scope>NUCLEOTIDE SEQUENCE [LARGE SCALE GENOMIC DNA]</scope>
    <source>
        <strain evidence="4">ATCC 10500 / CBS 375.48 / QM 6759 / NRRL 1006</strain>
    </source>
</reference>